<keyword evidence="6 9" id="KW-1133">Transmembrane helix</keyword>
<evidence type="ECO:0000256" key="8">
    <source>
        <dbReference type="ARBA" id="ARBA00023136"/>
    </source>
</evidence>
<dbReference type="Pfam" id="PF00584">
    <property type="entry name" value="SecE"/>
    <property type="match status" value="1"/>
</dbReference>
<reference evidence="10 11" key="1">
    <citation type="submission" date="2016-12" db="EMBL/GenBank/DDBJ databases">
        <title>Candidatus Reconcilibacillus cellulovorans genome.</title>
        <authorList>
            <person name="Kolinko S."/>
            <person name="Wu Y.-W."/>
            <person name="Tachea F."/>
            <person name="Denzel E."/>
            <person name="Hiras J."/>
            <person name="Baecker N."/>
            <person name="Chan L.J."/>
            <person name="Eichorst S.A."/>
            <person name="Frey D."/>
            <person name="Adams P.D."/>
            <person name="Pray T."/>
            <person name="Tanjore D."/>
            <person name="Petzold C.J."/>
            <person name="Gladden J.M."/>
            <person name="Simmons B.A."/>
            <person name="Singer S.W."/>
        </authorList>
    </citation>
    <scope>NUCLEOTIDE SEQUENCE [LARGE SCALE GENOMIC DNA]</scope>
    <source>
        <strain evidence="10">JTherm</strain>
    </source>
</reference>
<dbReference type="PRINTS" id="PR01650">
    <property type="entry name" value="SECETRNLCASE"/>
</dbReference>
<dbReference type="AlphaFoldDB" id="A0A2A6E3F5"/>
<dbReference type="GO" id="GO:0008320">
    <property type="term" value="F:protein transmembrane transporter activity"/>
    <property type="evidence" value="ECO:0007669"/>
    <property type="project" value="UniProtKB-UniRule"/>
</dbReference>
<keyword evidence="3 9" id="KW-1003">Cell membrane</keyword>
<dbReference type="InterPro" id="IPR038379">
    <property type="entry name" value="SecE_sf"/>
</dbReference>
<evidence type="ECO:0000313" key="10">
    <source>
        <dbReference type="EMBL" id="PDO11297.1"/>
    </source>
</evidence>
<comment type="caution">
    <text evidence="10">The sequence shown here is derived from an EMBL/GenBank/DDBJ whole genome shotgun (WGS) entry which is preliminary data.</text>
</comment>
<dbReference type="GO" id="GO:0043952">
    <property type="term" value="P:protein transport by the Sec complex"/>
    <property type="evidence" value="ECO:0007669"/>
    <property type="project" value="UniProtKB-UniRule"/>
</dbReference>
<gene>
    <name evidence="9" type="primary">secE</name>
    <name evidence="10" type="ORF">BLM47_02155</name>
</gene>
<evidence type="ECO:0000256" key="5">
    <source>
        <dbReference type="ARBA" id="ARBA00022927"/>
    </source>
</evidence>
<dbReference type="EMBL" id="MOXJ01000003">
    <property type="protein sequence ID" value="PDO11297.1"/>
    <property type="molecule type" value="Genomic_DNA"/>
</dbReference>
<evidence type="ECO:0000256" key="3">
    <source>
        <dbReference type="ARBA" id="ARBA00022475"/>
    </source>
</evidence>
<keyword evidence="7 9" id="KW-0811">Translocation</keyword>
<accession>A0A2A6E3F5</accession>
<keyword evidence="8 9" id="KW-0472">Membrane</keyword>
<dbReference type="PANTHER" id="PTHR33910:SF1">
    <property type="entry name" value="PROTEIN TRANSLOCASE SUBUNIT SECE"/>
    <property type="match status" value="1"/>
</dbReference>
<organism evidence="10 11">
    <name type="scientific">Candidatus Reconcilbacillus cellulovorans</name>
    <dbReference type="NCBI Taxonomy" id="1906605"/>
    <lineage>
        <taxon>Bacteria</taxon>
        <taxon>Bacillati</taxon>
        <taxon>Bacillota</taxon>
        <taxon>Bacilli</taxon>
        <taxon>Bacillales</taxon>
        <taxon>Paenibacillaceae</taxon>
        <taxon>Candidatus Reconcilbacillus</taxon>
    </lineage>
</organism>
<keyword evidence="5 9" id="KW-0653">Protein transport</keyword>
<dbReference type="GO" id="GO:0005886">
    <property type="term" value="C:plasma membrane"/>
    <property type="evidence" value="ECO:0007669"/>
    <property type="project" value="UniProtKB-SubCell"/>
</dbReference>
<comment type="function">
    <text evidence="9">Essential subunit of the Sec protein translocation channel SecYEG. Clamps together the 2 halves of SecY. May contact the channel plug during translocation.</text>
</comment>
<protein>
    <recommendedName>
        <fullName evidence="9">Protein translocase subunit SecE</fullName>
    </recommendedName>
</protein>
<evidence type="ECO:0000256" key="9">
    <source>
        <dbReference type="HAMAP-Rule" id="MF_00422"/>
    </source>
</evidence>
<keyword evidence="2 9" id="KW-0813">Transport</keyword>
<comment type="similarity">
    <text evidence="9">Belongs to the SecE/SEC61-gamma family.</text>
</comment>
<evidence type="ECO:0000256" key="6">
    <source>
        <dbReference type="ARBA" id="ARBA00022989"/>
    </source>
</evidence>
<evidence type="ECO:0000313" key="11">
    <source>
        <dbReference type="Proteomes" id="UP000243688"/>
    </source>
</evidence>
<dbReference type="Proteomes" id="UP000243688">
    <property type="component" value="Unassembled WGS sequence"/>
</dbReference>
<comment type="subunit">
    <text evidence="9">Component of the Sec protein translocase complex. Heterotrimer consisting of SecY, SecE and SecG subunits. The heterotrimers can form oligomers, although 1 heterotrimer is thought to be able to translocate proteins. Interacts with the ribosome. Interacts with SecDF, and other proteins may be involved. Interacts with SecA.</text>
</comment>
<keyword evidence="4 9" id="KW-0812">Transmembrane</keyword>
<dbReference type="GO" id="GO:0009306">
    <property type="term" value="P:protein secretion"/>
    <property type="evidence" value="ECO:0007669"/>
    <property type="project" value="UniProtKB-UniRule"/>
</dbReference>
<evidence type="ECO:0000256" key="7">
    <source>
        <dbReference type="ARBA" id="ARBA00023010"/>
    </source>
</evidence>
<evidence type="ECO:0000256" key="1">
    <source>
        <dbReference type="ARBA" id="ARBA00004370"/>
    </source>
</evidence>
<name>A0A2A6E3F5_9BACL</name>
<dbReference type="Gene3D" id="1.20.5.1030">
    <property type="entry name" value="Preprotein translocase secy subunit"/>
    <property type="match status" value="1"/>
</dbReference>
<dbReference type="HAMAP" id="MF_00422">
    <property type="entry name" value="SecE"/>
    <property type="match status" value="1"/>
</dbReference>
<dbReference type="GO" id="GO:0065002">
    <property type="term" value="P:intracellular protein transmembrane transport"/>
    <property type="evidence" value="ECO:0007669"/>
    <property type="project" value="UniProtKB-UniRule"/>
</dbReference>
<dbReference type="GO" id="GO:0006605">
    <property type="term" value="P:protein targeting"/>
    <property type="evidence" value="ECO:0007669"/>
    <property type="project" value="UniProtKB-UniRule"/>
</dbReference>
<dbReference type="InterPro" id="IPR001901">
    <property type="entry name" value="Translocase_SecE/Sec61-g"/>
</dbReference>
<proteinExistence type="inferred from homology"/>
<dbReference type="PANTHER" id="PTHR33910">
    <property type="entry name" value="PROTEIN TRANSLOCASE SUBUNIT SECE"/>
    <property type="match status" value="1"/>
</dbReference>
<dbReference type="PROSITE" id="PS01067">
    <property type="entry name" value="SECE_SEC61G"/>
    <property type="match status" value="1"/>
</dbReference>
<sequence length="70" mass="8270">MALLGKIRQSFQSVLEYFSDSFRELKKVKWPNRKEMVGYTTVVLTTVAFIAVYFWILDSIISFVLRFVLE</sequence>
<comment type="subcellular location">
    <subcellularLocation>
        <location evidence="9">Cell membrane</location>
        <topology evidence="9">Single-pass membrane protein</topology>
    </subcellularLocation>
    <subcellularLocation>
        <location evidence="1">Membrane</location>
    </subcellularLocation>
</comment>
<dbReference type="InterPro" id="IPR005807">
    <property type="entry name" value="SecE_bac"/>
</dbReference>
<evidence type="ECO:0000256" key="2">
    <source>
        <dbReference type="ARBA" id="ARBA00022448"/>
    </source>
</evidence>
<dbReference type="NCBIfam" id="TIGR00964">
    <property type="entry name" value="secE_bact"/>
    <property type="match status" value="1"/>
</dbReference>
<evidence type="ECO:0000256" key="4">
    <source>
        <dbReference type="ARBA" id="ARBA00022692"/>
    </source>
</evidence>
<feature type="transmembrane region" description="Helical" evidence="9">
    <location>
        <begin position="36"/>
        <end position="56"/>
    </location>
</feature>